<feature type="compositionally biased region" description="Polar residues" evidence="2">
    <location>
        <begin position="528"/>
        <end position="545"/>
    </location>
</feature>
<evidence type="ECO:0000313" key="3">
    <source>
        <dbReference type="EMBL" id="KAF6227069.1"/>
    </source>
</evidence>
<protein>
    <submittedName>
        <fullName evidence="3">Uncharacterized protein</fullName>
    </submittedName>
</protein>
<gene>
    <name evidence="3" type="ORF">HO133_008510</name>
</gene>
<comment type="caution">
    <text evidence="3">The sequence shown here is derived from an EMBL/GenBank/DDBJ whole genome shotgun (WGS) entry which is preliminary data.</text>
</comment>
<evidence type="ECO:0000256" key="1">
    <source>
        <dbReference type="SAM" id="Coils"/>
    </source>
</evidence>
<evidence type="ECO:0000313" key="4">
    <source>
        <dbReference type="Proteomes" id="UP000593566"/>
    </source>
</evidence>
<feature type="region of interest" description="Disordered" evidence="2">
    <location>
        <begin position="135"/>
        <end position="332"/>
    </location>
</feature>
<feature type="coiled-coil region" evidence="1">
    <location>
        <begin position="17"/>
        <end position="44"/>
    </location>
</feature>
<dbReference type="RefSeq" id="XP_037155377.1">
    <property type="nucleotide sequence ID" value="XM_037299376.1"/>
</dbReference>
<dbReference type="AlphaFoldDB" id="A0A8H6CP17"/>
<dbReference type="GeneID" id="59336906"/>
<keyword evidence="1" id="KW-0175">Coiled coil</keyword>
<feature type="compositionally biased region" description="Basic and acidic residues" evidence="2">
    <location>
        <begin position="274"/>
        <end position="288"/>
    </location>
</feature>
<feature type="coiled-coil region" evidence="1">
    <location>
        <begin position="74"/>
        <end position="108"/>
    </location>
</feature>
<dbReference type="EMBL" id="JACCJB010000005">
    <property type="protein sequence ID" value="KAF6227069.1"/>
    <property type="molecule type" value="Genomic_DNA"/>
</dbReference>
<organism evidence="3 4">
    <name type="scientific">Letharia lupina</name>
    <dbReference type="NCBI Taxonomy" id="560253"/>
    <lineage>
        <taxon>Eukaryota</taxon>
        <taxon>Fungi</taxon>
        <taxon>Dikarya</taxon>
        <taxon>Ascomycota</taxon>
        <taxon>Pezizomycotina</taxon>
        <taxon>Lecanoromycetes</taxon>
        <taxon>OSLEUM clade</taxon>
        <taxon>Lecanoromycetidae</taxon>
        <taxon>Lecanorales</taxon>
        <taxon>Lecanorineae</taxon>
        <taxon>Parmeliaceae</taxon>
        <taxon>Letharia</taxon>
    </lineage>
</organism>
<feature type="region of interest" description="Disordered" evidence="2">
    <location>
        <begin position="519"/>
        <end position="609"/>
    </location>
</feature>
<proteinExistence type="predicted"/>
<dbReference type="Proteomes" id="UP000593566">
    <property type="component" value="Unassembled WGS sequence"/>
</dbReference>
<keyword evidence="4" id="KW-1185">Reference proteome</keyword>
<feature type="compositionally biased region" description="Basic and acidic residues" evidence="2">
    <location>
        <begin position="248"/>
        <end position="264"/>
    </location>
</feature>
<feature type="compositionally biased region" description="Polar residues" evidence="2">
    <location>
        <begin position="161"/>
        <end position="171"/>
    </location>
</feature>
<sequence>MSLQTDMQGLIAEKMARLEAQLEVERQKSRIKDLEQKVHTLEVEKGLSAQKADDQALRPAVTTGIPDFILRDKIDRLETQLEAKNTKIAQQEEEVSALLEKVRTYREVLREATTLFGSKLDEDDDDISREDAAFQGENGESMAGAAAEEHESKLLKPGLSSIDTNKSTETPPVSPPKGSQGDSRAPFHTPSSQLTPAKFEDDSASKPAVPAQTNYAQVLQTPRGGPSRRRAMVNQITMPRSLITHTEVSAKKETEKQVSPEAHRQQRSQGPDRVPGRGDQRGHGDQRGRGGQGGRGGLTPNQGLKMQDPSPKRQPADYPRYAGPESTQVSVPANPEMRGELEVTHGTEVVNQPHVDAPVATSKIQIGQEILVEDKKTSNRLRGEAALFIPNPMPVVVFDKPAVSDEPAELTAKQIAAYTNFGYRLPSAQNTTKADSKTVIPPVPATAQPISKIIERDSRSALQSLRPSNPPAQQLETRDFGLNNADSMPAGGLESSIPHVPITQESIATFLKPGAALDEVEKRRKSSRQGNSRTFTREPNPSAALSQDLRKRTVSFDEAEESSKRRRVGPPSPSQPVRGPAIAASTGVPESKTEKPDVATEGNPSASALVDPEAPVLSLQSPFRWADIRNPRNLFLCIVQANNSSLIGSFAKDTKEWAFKLGLDAGRRRIPTMNMRFFSNGIEGPGYSQTGWCLGDYIEGDWMVTDFKVHRVADYPENGEICHPNVLAACNTDEEKARLICISLEAWPKILGHFDPKDRPKIPKPDVKKLFGAVFTGRHPYELRIWFRAPYDLERFEKQCLSFFTRYFEQRRPPHEDLYDADDVCFEDHLKAQEEASST</sequence>
<name>A0A8H6CP17_9LECA</name>
<accession>A0A8H6CP17</accession>
<reference evidence="3 4" key="1">
    <citation type="journal article" date="2020" name="Genomics">
        <title>Complete, high-quality genomes from long-read metagenomic sequencing of two wolf lichen thalli reveals enigmatic genome architecture.</title>
        <authorList>
            <person name="McKenzie S.K."/>
            <person name="Walston R.F."/>
            <person name="Allen J.L."/>
        </authorList>
    </citation>
    <scope>NUCLEOTIDE SEQUENCE [LARGE SCALE GENOMIC DNA]</scope>
    <source>
        <strain evidence="3">WasteWater1</strain>
    </source>
</reference>
<feature type="compositionally biased region" description="Polar residues" evidence="2">
    <location>
        <begin position="234"/>
        <end position="247"/>
    </location>
</feature>
<evidence type="ECO:0000256" key="2">
    <source>
        <dbReference type="SAM" id="MobiDB-lite"/>
    </source>
</evidence>
<feature type="compositionally biased region" description="Polar residues" evidence="2">
    <location>
        <begin position="211"/>
        <end position="220"/>
    </location>
</feature>